<organism evidence="2 3">
    <name type="scientific">Mya arenaria</name>
    <name type="common">Soft-shell clam</name>
    <dbReference type="NCBI Taxonomy" id="6604"/>
    <lineage>
        <taxon>Eukaryota</taxon>
        <taxon>Metazoa</taxon>
        <taxon>Spiralia</taxon>
        <taxon>Lophotrochozoa</taxon>
        <taxon>Mollusca</taxon>
        <taxon>Bivalvia</taxon>
        <taxon>Autobranchia</taxon>
        <taxon>Heteroconchia</taxon>
        <taxon>Euheterodonta</taxon>
        <taxon>Imparidentia</taxon>
        <taxon>Neoheterodontei</taxon>
        <taxon>Myida</taxon>
        <taxon>Myoidea</taxon>
        <taxon>Myidae</taxon>
        <taxon>Mya</taxon>
    </lineage>
</organism>
<keyword evidence="1" id="KW-0812">Transmembrane</keyword>
<feature type="transmembrane region" description="Helical" evidence="1">
    <location>
        <begin position="6"/>
        <end position="27"/>
    </location>
</feature>
<name>A0ABY7E7R1_MYAAR</name>
<feature type="transmembrane region" description="Helical" evidence="1">
    <location>
        <begin position="134"/>
        <end position="155"/>
    </location>
</feature>
<gene>
    <name evidence="2" type="ORF">MAR_009734</name>
</gene>
<sequence>MECSPYRMLFFVLGLFSFGFQIVGLLFPSWERMGIEVHTASLDMSIYLRRGLWLNHVCVNQGYGDTCRLLPASQAWGDSKGNPINDALAQQNFASSFTILKILVLAGGILALVGFLLVLMHFRREDNNVPGRAMAILGTIAWALCGLLVFAAVAIQGFRHANTVSGLEMLESMDAFEGISIELYFPWGILVSGIQMNVPSELFYTSSTGFLRNSWDLTMILFQLILSIF</sequence>
<keyword evidence="1" id="KW-0472">Membrane</keyword>
<dbReference type="Gene3D" id="1.20.140.150">
    <property type="match status" value="1"/>
</dbReference>
<keyword evidence="3" id="KW-1185">Reference proteome</keyword>
<protein>
    <recommendedName>
        <fullName evidence="4">Claudin</fullName>
    </recommendedName>
</protein>
<evidence type="ECO:0000256" key="1">
    <source>
        <dbReference type="SAM" id="Phobius"/>
    </source>
</evidence>
<evidence type="ECO:0000313" key="2">
    <source>
        <dbReference type="EMBL" id="WAR03176.1"/>
    </source>
</evidence>
<dbReference type="Proteomes" id="UP001164746">
    <property type="component" value="Chromosome 4"/>
</dbReference>
<accession>A0ABY7E7R1</accession>
<feature type="transmembrane region" description="Helical" evidence="1">
    <location>
        <begin position="102"/>
        <end position="122"/>
    </location>
</feature>
<dbReference type="EMBL" id="CP111015">
    <property type="protein sequence ID" value="WAR03176.1"/>
    <property type="molecule type" value="Genomic_DNA"/>
</dbReference>
<evidence type="ECO:0008006" key="4">
    <source>
        <dbReference type="Google" id="ProtNLM"/>
    </source>
</evidence>
<proteinExistence type="predicted"/>
<keyword evidence="1" id="KW-1133">Transmembrane helix</keyword>
<reference evidence="2" key="1">
    <citation type="submission" date="2022-11" db="EMBL/GenBank/DDBJ databases">
        <title>Centuries of genome instability and evolution in soft-shell clam transmissible cancer (bioRxiv).</title>
        <authorList>
            <person name="Hart S.F.M."/>
            <person name="Yonemitsu M.A."/>
            <person name="Giersch R.M."/>
            <person name="Beal B.F."/>
            <person name="Arriagada G."/>
            <person name="Davis B.W."/>
            <person name="Ostrander E.A."/>
            <person name="Goff S.P."/>
            <person name="Metzger M.J."/>
        </authorList>
    </citation>
    <scope>NUCLEOTIDE SEQUENCE</scope>
    <source>
        <strain evidence="2">MELC-2E11</strain>
        <tissue evidence="2">Siphon/mantle</tissue>
    </source>
</reference>
<evidence type="ECO:0000313" key="3">
    <source>
        <dbReference type="Proteomes" id="UP001164746"/>
    </source>
</evidence>